<dbReference type="Proteomes" id="UP000234681">
    <property type="component" value="Chromosome 13"/>
</dbReference>
<dbReference type="EMBL" id="CH473958">
    <property type="protein sequence ID" value="EDM09591.1"/>
    <property type="molecule type" value="Genomic_DNA"/>
</dbReference>
<feature type="region of interest" description="Disordered" evidence="1">
    <location>
        <begin position="13"/>
        <end position="42"/>
    </location>
</feature>
<protein>
    <submittedName>
        <fullName evidence="2">RCG46211</fullName>
    </submittedName>
</protein>
<reference evidence="2 3" key="1">
    <citation type="submission" date="2005-09" db="EMBL/GenBank/DDBJ databases">
        <authorList>
            <person name="Mural R.J."/>
            <person name="Li P.W."/>
            <person name="Adams M.D."/>
            <person name="Amanatides P.G."/>
            <person name="Baden-Tillson H."/>
            <person name="Barnstead M."/>
            <person name="Chin S.H."/>
            <person name="Dew I."/>
            <person name="Evans C.A."/>
            <person name="Ferriera S."/>
            <person name="Flanigan M."/>
            <person name="Fosler C."/>
            <person name="Glodek A."/>
            <person name="Gu Z."/>
            <person name="Holt R.A."/>
            <person name="Jennings D."/>
            <person name="Kraft C.L."/>
            <person name="Lu F."/>
            <person name="Nguyen T."/>
            <person name="Nusskern D.R."/>
            <person name="Pfannkoch C.M."/>
            <person name="Sitter C."/>
            <person name="Sutton G.G."/>
            <person name="Venter J.C."/>
            <person name="Wang Z."/>
            <person name="Woodage T."/>
            <person name="Zheng X.H."/>
            <person name="Zhong F."/>
        </authorList>
    </citation>
    <scope>NUCLEOTIDE SEQUENCE [LARGE SCALE GENOMIC DNA]</scope>
    <source>
        <strain>BN</strain>
        <strain evidence="3">Sprague-Dawley</strain>
    </source>
</reference>
<feature type="compositionally biased region" description="Polar residues" evidence="1">
    <location>
        <begin position="28"/>
        <end position="42"/>
    </location>
</feature>
<evidence type="ECO:0000313" key="3">
    <source>
        <dbReference type="Proteomes" id="UP000234681"/>
    </source>
</evidence>
<name>A6ICQ6_RAT</name>
<sequence>MVRQLPKCFLGGVTTTSPGLSKPPSQWAGLQQSDRGSSSVVFPSCQMSLPRTTCPGGVATSTLD</sequence>
<evidence type="ECO:0000256" key="1">
    <source>
        <dbReference type="SAM" id="MobiDB-lite"/>
    </source>
</evidence>
<organism evidence="2 3">
    <name type="scientific">Rattus norvegicus</name>
    <name type="common">Rat</name>
    <dbReference type="NCBI Taxonomy" id="10116"/>
    <lineage>
        <taxon>Eukaryota</taxon>
        <taxon>Metazoa</taxon>
        <taxon>Chordata</taxon>
        <taxon>Craniata</taxon>
        <taxon>Vertebrata</taxon>
        <taxon>Euteleostomi</taxon>
        <taxon>Mammalia</taxon>
        <taxon>Eutheria</taxon>
        <taxon>Euarchontoglires</taxon>
        <taxon>Glires</taxon>
        <taxon>Rodentia</taxon>
        <taxon>Myomorpha</taxon>
        <taxon>Muroidea</taxon>
        <taxon>Muridae</taxon>
        <taxon>Murinae</taxon>
        <taxon>Rattus</taxon>
    </lineage>
</organism>
<proteinExistence type="predicted"/>
<gene>
    <name evidence="2" type="ORF">rCG_46211</name>
</gene>
<evidence type="ECO:0000313" key="2">
    <source>
        <dbReference type="EMBL" id="EDM09591.1"/>
    </source>
</evidence>
<accession>A6ICQ6</accession>
<dbReference type="AlphaFoldDB" id="A6ICQ6"/>